<dbReference type="EMBL" id="CP127389">
    <property type="protein sequence ID" value="WIV88755.1"/>
    <property type="molecule type" value="Genomic_DNA"/>
</dbReference>
<dbReference type="PROSITE" id="PS51257">
    <property type="entry name" value="PROKAR_LIPOPROTEIN"/>
    <property type="match status" value="1"/>
</dbReference>
<dbReference type="RefSeq" id="WP_151434029.1">
    <property type="nucleotide sequence ID" value="NZ_CP127389.1"/>
</dbReference>
<evidence type="ECO:0008006" key="3">
    <source>
        <dbReference type="Google" id="ProtNLM"/>
    </source>
</evidence>
<sequence>MKKNIFLIGIAALVLSGCNSGSENSFEKFTKIVTNLSSYSSEVDEWNDYGANLKKNGIKYEAANSSDQKFVQDKMDSEYVNAINHVGSAFTVTEKSKQELEKENQGYKFTYNKIVTVKDTSKNNTVGYCVNYDSARVIDGQIKSEDKDKKNFLYIDKSRPLSIFTGSSDFIKVVCGDDFYNKYKGKDAD</sequence>
<evidence type="ECO:0000313" key="2">
    <source>
        <dbReference type="Proteomes" id="UP001226651"/>
    </source>
</evidence>
<organism evidence="1 2">
    <name type="scientific">Proteus appendicitidis</name>
    <dbReference type="NCBI Taxonomy" id="3034648"/>
    <lineage>
        <taxon>Bacteria</taxon>
        <taxon>Pseudomonadati</taxon>
        <taxon>Pseudomonadota</taxon>
        <taxon>Gammaproteobacteria</taxon>
        <taxon>Enterobacterales</taxon>
        <taxon>Morganellaceae</taxon>
        <taxon>Proteus</taxon>
    </lineage>
</organism>
<proteinExistence type="predicted"/>
<evidence type="ECO:0000313" key="1">
    <source>
        <dbReference type="EMBL" id="WIV88755.1"/>
    </source>
</evidence>
<gene>
    <name evidence="1" type="ORF">QQS39_01730</name>
</gene>
<protein>
    <recommendedName>
        <fullName evidence="3">Lipoprotein</fullName>
    </recommendedName>
</protein>
<keyword evidence="2" id="KW-1185">Reference proteome</keyword>
<dbReference type="Proteomes" id="UP001226651">
    <property type="component" value="Chromosome"/>
</dbReference>
<name>A0ABY8Y8M7_9GAMM</name>
<reference evidence="1 2" key="1">
    <citation type="submission" date="2023-06" db="EMBL/GenBank/DDBJ databases">
        <title>Proteus appendicitidis sp. nov., isolated from the appendiceal pus of an appendicitis patient in Yongzhou, China.</title>
        <authorList>
            <person name="Cai X."/>
        </authorList>
    </citation>
    <scope>NUCLEOTIDE SEQUENCE [LARGE SCALE GENOMIC DNA]</scope>
    <source>
        <strain evidence="1 2">HZ0627</strain>
    </source>
</reference>
<accession>A0ABY8Y8M7</accession>